<evidence type="ECO:0000256" key="1">
    <source>
        <dbReference type="SAM" id="Phobius"/>
    </source>
</evidence>
<feature type="transmembrane region" description="Helical" evidence="1">
    <location>
        <begin position="82"/>
        <end position="106"/>
    </location>
</feature>
<comment type="caution">
    <text evidence="2">The sequence shown here is derived from an EMBL/GenBank/DDBJ whole genome shotgun (WGS) entry which is preliminary data.</text>
</comment>
<protein>
    <submittedName>
        <fullName evidence="2">Uncharacterized protein</fullName>
    </submittedName>
</protein>
<keyword evidence="1" id="KW-0472">Membrane</keyword>
<feature type="transmembrane region" description="Helical" evidence="1">
    <location>
        <begin position="45"/>
        <end position="70"/>
    </location>
</feature>
<evidence type="ECO:0000313" key="3">
    <source>
        <dbReference type="Proteomes" id="UP001165378"/>
    </source>
</evidence>
<name>A0AA41PTM0_9ACTN</name>
<accession>A0AA41PTM0</accession>
<proteinExistence type="predicted"/>
<dbReference type="Proteomes" id="UP001165378">
    <property type="component" value="Unassembled WGS sequence"/>
</dbReference>
<sequence length="111" mass="12270">MLRERDWTVDAEYLEAHAGYTDRPPSGLGHLFTWRFNRRFVVKPMGYLFVFYVGGWIVSCLLSLLAFLVIPGAEGDPTGAARFFFVVAVFPATVIWVVAKAVGALLDGGKS</sequence>
<dbReference type="RefSeq" id="WP_235049683.1">
    <property type="nucleotide sequence ID" value="NZ_JAKFHA010000001.1"/>
</dbReference>
<keyword evidence="3" id="KW-1185">Reference proteome</keyword>
<dbReference type="AlphaFoldDB" id="A0AA41PTM0"/>
<keyword evidence="1" id="KW-0812">Transmembrane</keyword>
<evidence type="ECO:0000313" key="2">
    <source>
        <dbReference type="EMBL" id="MCF2525649.1"/>
    </source>
</evidence>
<gene>
    <name evidence="2" type="ORF">LZ495_00200</name>
</gene>
<organism evidence="2 3">
    <name type="scientific">Yinghuangia soli</name>
    <dbReference type="NCBI Taxonomy" id="2908204"/>
    <lineage>
        <taxon>Bacteria</taxon>
        <taxon>Bacillati</taxon>
        <taxon>Actinomycetota</taxon>
        <taxon>Actinomycetes</taxon>
        <taxon>Kitasatosporales</taxon>
        <taxon>Streptomycetaceae</taxon>
        <taxon>Yinghuangia</taxon>
    </lineage>
</organism>
<reference evidence="2" key="1">
    <citation type="submission" date="2022-01" db="EMBL/GenBank/DDBJ databases">
        <title>Genome-Based Taxonomic Classification of the Phylum Actinobacteria.</title>
        <authorList>
            <person name="Gao Y."/>
        </authorList>
    </citation>
    <scope>NUCLEOTIDE SEQUENCE</scope>
    <source>
        <strain evidence="2">KLBMP 8922</strain>
    </source>
</reference>
<dbReference type="EMBL" id="JAKFHA010000001">
    <property type="protein sequence ID" value="MCF2525649.1"/>
    <property type="molecule type" value="Genomic_DNA"/>
</dbReference>
<keyword evidence="1" id="KW-1133">Transmembrane helix</keyword>